<dbReference type="Proteomes" id="UP000254575">
    <property type="component" value="Unassembled WGS sequence"/>
</dbReference>
<dbReference type="InterPro" id="IPR045085">
    <property type="entry name" value="HLD_clamp_pol_III_gamma_tau"/>
</dbReference>
<dbReference type="InterPro" id="IPR022754">
    <property type="entry name" value="DNA_pol_III_gamma-3"/>
</dbReference>
<evidence type="ECO:0000256" key="8">
    <source>
        <dbReference type="ARBA" id="ARBA00022840"/>
    </source>
</evidence>
<organism evidence="14 15">
    <name type="scientific">Suttonella indologenes</name>
    <dbReference type="NCBI Taxonomy" id="13276"/>
    <lineage>
        <taxon>Bacteria</taxon>
        <taxon>Pseudomonadati</taxon>
        <taxon>Pseudomonadota</taxon>
        <taxon>Gammaproteobacteria</taxon>
        <taxon>Cardiobacteriales</taxon>
        <taxon>Cardiobacteriaceae</taxon>
        <taxon>Suttonella</taxon>
    </lineage>
</organism>
<evidence type="ECO:0000313" key="15">
    <source>
        <dbReference type="Proteomes" id="UP000254575"/>
    </source>
</evidence>
<dbReference type="PANTHER" id="PTHR11669">
    <property type="entry name" value="REPLICATION FACTOR C / DNA POLYMERASE III GAMMA-TAU SUBUNIT"/>
    <property type="match status" value="1"/>
</dbReference>
<dbReference type="GO" id="GO:0009360">
    <property type="term" value="C:DNA polymerase III complex"/>
    <property type="evidence" value="ECO:0007669"/>
    <property type="project" value="InterPro"/>
</dbReference>
<proteinExistence type="inferred from homology"/>
<evidence type="ECO:0000256" key="11">
    <source>
        <dbReference type="RuleBase" id="RU364063"/>
    </source>
</evidence>
<dbReference type="Pfam" id="PF13177">
    <property type="entry name" value="DNA_pol3_delta2"/>
    <property type="match status" value="1"/>
</dbReference>
<comment type="function">
    <text evidence="11">DNA polymerase III is a complex, multichain enzyme responsible for most of the replicative synthesis in bacteria. This DNA polymerase also exhibits 3' to 5' exonuclease activity.</text>
</comment>
<name>A0A380MZW0_9GAMM</name>
<evidence type="ECO:0000256" key="7">
    <source>
        <dbReference type="ARBA" id="ARBA00022833"/>
    </source>
</evidence>
<comment type="catalytic activity">
    <reaction evidence="10 11">
        <text>DNA(n) + a 2'-deoxyribonucleoside 5'-triphosphate = DNA(n+1) + diphosphate</text>
        <dbReference type="Rhea" id="RHEA:22508"/>
        <dbReference type="Rhea" id="RHEA-COMP:17339"/>
        <dbReference type="Rhea" id="RHEA-COMP:17340"/>
        <dbReference type="ChEBI" id="CHEBI:33019"/>
        <dbReference type="ChEBI" id="CHEBI:61560"/>
        <dbReference type="ChEBI" id="CHEBI:173112"/>
        <dbReference type="EC" id="2.7.7.7"/>
    </reaction>
</comment>
<dbReference type="Pfam" id="PF12170">
    <property type="entry name" value="DNA_pol3_tau_5"/>
    <property type="match status" value="1"/>
</dbReference>
<dbReference type="RefSeq" id="WP_115219505.1">
    <property type="nucleotide sequence ID" value="NZ_UHIA01000004.1"/>
</dbReference>
<dbReference type="AlphaFoldDB" id="A0A380MZW0"/>
<dbReference type="Gene3D" id="3.40.50.300">
    <property type="entry name" value="P-loop containing nucleotide triphosphate hydrolases"/>
    <property type="match status" value="1"/>
</dbReference>
<dbReference type="Gene3D" id="1.20.272.10">
    <property type="match status" value="1"/>
</dbReference>
<dbReference type="OrthoDB" id="9810148at2"/>
<dbReference type="InterPro" id="IPR008921">
    <property type="entry name" value="DNA_pol3_clamp-load_cplx_C"/>
</dbReference>
<dbReference type="CDD" id="cd18137">
    <property type="entry name" value="HLD_clamp_pol_III_gamma_tau"/>
    <property type="match status" value="1"/>
</dbReference>
<keyword evidence="15" id="KW-1185">Reference proteome</keyword>
<dbReference type="NCBIfam" id="TIGR02397">
    <property type="entry name" value="dnaX_nterm"/>
    <property type="match status" value="1"/>
</dbReference>
<keyword evidence="4 11" id="KW-0235">DNA replication</keyword>
<keyword evidence="3 11" id="KW-0548">Nucleotidyltransferase</keyword>
<dbReference type="FunFam" id="3.40.50.300:FF:000014">
    <property type="entry name" value="DNA polymerase III subunit gamma/tau"/>
    <property type="match status" value="1"/>
</dbReference>
<dbReference type="GO" id="GO:0003677">
    <property type="term" value="F:DNA binding"/>
    <property type="evidence" value="ECO:0007669"/>
    <property type="project" value="InterPro"/>
</dbReference>
<dbReference type="NCBIfam" id="NF004046">
    <property type="entry name" value="PRK05563.1"/>
    <property type="match status" value="1"/>
</dbReference>
<dbReference type="SUPFAM" id="SSF48019">
    <property type="entry name" value="post-AAA+ oligomerization domain-like"/>
    <property type="match status" value="1"/>
</dbReference>
<dbReference type="GO" id="GO:0006261">
    <property type="term" value="P:DNA-templated DNA replication"/>
    <property type="evidence" value="ECO:0007669"/>
    <property type="project" value="TreeGrafter"/>
</dbReference>
<dbReference type="SUPFAM" id="SSF52540">
    <property type="entry name" value="P-loop containing nucleoside triphosphate hydrolases"/>
    <property type="match status" value="1"/>
</dbReference>
<dbReference type="PANTHER" id="PTHR11669:SF0">
    <property type="entry name" value="PROTEIN STICHEL-LIKE 2"/>
    <property type="match status" value="1"/>
</dbReference>
<dbReference type="InterPro" id="IPR003593">
    <property type="entry name" value="AAA+_ATPase"/>
</dbReference>
<keyword evidence="8 11" id="KW-0067">ATP-binding</keyword>
<comment type="subunit">
    <text evidence="11">DNA polymerase III contains a core (composed of alpha, epsilon and theta chains) that associates with a tau subunit. This core dimerizes to form the POLIII' complex. PolIII' associates with the gamma complex (composed of gamma, delta, delta', psi and chi chains) and with the beta chain to form the complete DNA polymerase III complex.</text>
</comment>
<dbReference type="InterPro" id="IPR021029">
    <property type="entry name" value="DNA_pol_III_tau_dom-5"/>
</dbReference>
<dbReference type="EMBL" id="UHIA01000004">
    <property type="protein sequence ID" value="SUO98079.1"/>
    <property type="molecule type" value="Genomic_DNA"/>
</dbReference>
<dbReference type="GO" id="GO:0005524">
    <property type="term" value="F:ATP binding"/>
    <property type="evidence" value="ECO:0007669"/>
    <property type="project" value="UniProtKB-KW"/>
</dbReference>
<evidence type="ECO:0000256" key="6">
    <source>
        <dbReference type="ARBA" id="ARBA00022741"/>
    </source>
</evidence>
<evidence type="ECO:0000256" key="9">
    <source>
        <dbReference type="ARBA" id="ARBA00022932"/>
    </source>
</evidence>
<dbReference type="Pfam" id="PF12169">
    <property type="entry name" value="DNA_pol3_gamma3"/>
    <property type="match status" value="1"/>
</dbReference>
<dbReference type="FunFam" id="1.10.8.60:FF:000013">
    <property type="entry name" value="DNA polymerase III subunit gamma/tau"/>
    <property type="match status" value="1"/>
</dbReference>
<feature type="domain" description="AAA+ ATPase" evidence="13">
    <location>
        <begin position="36"/>
        <end position="179"/>
    </location>
</feature>
<dbReference type="InterPro" id="IPR001270">
    <property type="entry name" value="ClpA/B"/>
</dbReference>
<sequence>MHQVLARKWRPKNFQELVGQQHVTQALSYALDHQHFHHAYLFTGTRGVGKTTIARIFAKSINCLTNGISSQPCGECEHCREIDAGNFPDLIEVDAASRTQVDNTRQLLNSVPYMPIKGRFKVYLIDEVHMLSDGSFNALLKTLEEPPEHVKFILATTDPQKIPATVISRCLQFQLKNMSTAQIAAHLQHILQSQQTAFETEALGILAEAAQGSMRDSLSLLDQAIAYGQGRVLTQDVAALLGAVPAVRVRALFRHLAAGNAQALRQEYAALESYAPDYSDLLRRILQTLQSLTIAQLQAQRFADEVHADMVDLAAQLPLELVQLWYQIATDAWQSLPYQPDAAMAVEMMLLRMLALQPVFPEQDLAQVRPIDEAALQPSAVPDLHHLAEQLQEAAEQEQNAHTVAPALPSDDREAVPVSEDSVFHESQEMPPWEEAVASPAQAASDESEMPPRISRELLEASINAPAVWQQVAQALPLANSFFVKENMYPVSYAHGHLQMAADEAGKVWASAAHLQQLAQQLSAAVGEKIQVSLAEQAEQQTVFQHRHAQLQTQELQLREEFLQHPAVQALEKEFDARIDENSIRFLDSESH</sequence>
<dbReference type="InterPro" id="IPR012763">
    <property type="entry name" value="DNA_pol_III_sug/sutau_N"/>
</dbReference>
<dbReference type="EC" id="2.7.7.7" evidence="11"/>
<accession>A0A380MZW0</accession>
<evidence type="ECO:0000256" key="10">
    <source>
        <dbReference type="ARBA" id="ARBA00049244"/>
    </source>
</evidence>
<dbReference type="InterPro" id="IPR038249">
    <property type="entry name" value="PolIII_tau_V_sf"/>
</dbReference>
<dbReference type="GO" id="GO:0003887">
    <property type="term" value="F:DNA-directed DNA polymerase activity"/>
    <property type="evidence" value="ECO:0007669"/>
    <property type="project" value="UniProtKB-KW"/>
</dbReference>
<evidence type="ECO:0000256" key="12">
    <source>
        <dbReference type="SAM" id="MobiDB-lite"/>
    </source>
</evidence>
<keyword evidence="5" id="KW-0479">Metal-binding</keyword>
<keyword evidence="2 11" id="KW-0808">Transferase</keyword>
<keyword evidence="9 11" id="KW-0239">DNA-directed DNA polymerase</keyword>
<gene>
    <name evidence="11 14" type="primary">dnaX</name>
    <name evidence="14" type="ORF">NCTC10717_01820</name>
</gene>
<dbReference type="PRINTS" id="PR00300">
    <property type="entry name" value="CLPPROTEASEA"/>
</dbReference>
<dbReference type="Gene3D" id="3.30.300.150">
    <property type="entry name" value="DNA polymerase III, tau subunit, domain V"/>
    <property type="match status" value="1"/>
</dbReference>
<evidence type="ECO:0000313" key="14">
    <source>
        <dbReference type="EMBL" id="SUO98079.1"/>
    </source>
</evidence>
<evidence type="ECO:0000256" key="5">
    <source>
        <dbReference type="ARBA" id="ARBA00022723"/>
    </source>
</evidence>
<evidence type="ECO:0000256" key="1">
    <source>
        <dbReference type="ARBA" id="ARBA00006360"/>
    </source>
</evidence>
<keyword evidence="6 11" id="KW-0547">Nucleotide-binding</keyword>
<evidence type="ECO:0000256" key="2">
    <source>
        <dbReference type="ARBA" id="ARBA00022679"/>
    </source>
</evidence>
<evidence type="ECO:0000259" key="13">
    <source>
        <dbReference type="SMART" id="SM00382"/>
    </source>
</evidence>
<reference evidence="14 15" key="1">
    <citation type="submission" date="2018-06" db="EMBL/GenBank/DDBJ databases">
        <authorList>
            <consortium name="Pathogen Informatics"/>
            <person name="Doyle S."/>
        </authorList>
    </citation>
    <scope>NUCLEOTIDE SEQUENCE [LARGE SCALE GENOMIC DNA]</scope>
    <source>
        <strain evidence="14 15">NCTC10717</strain>
    </source>
</reference>
<evidence type="ECO:0000256" key="4">
    <source>
        <dbReference type="ARBA" id="ARBA00022705"/>
    </source>
</evidence>
<dbReference type="SMART" id="SM00382">
    <property type="entry name" value="AAA"/>
    <property type="match status" value="1"/>
</dbReference>
<dbReference type="GO" id="GO:0046872">
    <property type="term" value="F:metal ion binding"/>
    <property type="evidence" value="ECO:0007669"/>
    <property type="project" value="UniProtKB-KW"/>
</dbReference>
<keyword evidence="7" id="KW-0862">Zinc</keyword>
<protein>
    <recommendedName>
        <fullName evidence="11">DNA polymerase III subunit gamma/tau</fullName>
        <ecNumber evidence="11">2.7.7.7</ecNumber>
    </recommendedName>
</protein>
<comment type="similarity">
    <text evidence="1 11">Belongs to the DnaX/STICHEL family.</text>
</comment>
<dbReference type="InterPro" id="IPR050238">
    <property type="entry name" value="DNA_Rep/Repair_Clamp_Loader"/>
</dbReference>
<feature type="region of interest" description="Disordered" evidence="12">
    <location>
        <begin position="406"/>
        <end position="451"/>
    </location>
</feature>
<dbReference type="InterPro" id="IPR027417">
    <property type="entry name" value="P-loop_NTPase"/>
</dbReference>
<dbReference type="CDD" id="cd00009">
    <property type="entry name" value="AAA"/>
    <property type="match status" value="1"/>
</dbReference>
<dbReference type="Pfam" id="PF22608">
    <property type="entry name" value="DNAX_ATPase_lid"/>
    <property type="match status" value="1"/>
</dbReference>
<evidence type="ECO:0000256" key="3">
    <source>
        <dbReference type="ARBA" id="ARBA00022695"/>
    </source>
</evidence>
<dbReference type="Gene3D" id="1.10.8.60">
    <property type="match status" value="1"/>
</dbReference>